<gene>
    <name evidence="2" type="ORF">SCMU_14040</name>
</gene>
<evidence type="ECO:0000256" key="1">
    <source>
        <dbReference type="SAM" id="Coils"/>
    </source>
</evidence>
<dbReference type="RefSeq" id="WP_229232290.1">
    <property type="nucleotide sequence ID" value="NZ_AP024525.1"/>
</dbReference>
<keyword evidence="1" id="KW-0175">Coiled coil</keyword>
<evidence type="ECO:0000313" key="2">
    <source>
        <dbReference type="EMBL" id="BCT75562.1"/>
    </source>
</evidence>
<sequence>MTTIKSTLRGSRAQLVINESDPADKLAVGETSLMVITGTGAGHLVHVPTADLAAALGLVTREAHREQVAAVQKERDEWKGRAEEAEATIARIKARVDASPSQWIKHELQACLDNRKSVILTATIEGLRVGNASFIKGTLASIQTADADRLISAGLAKEADQ</sequence>
<organism evidence="2 3">
    <name type="scientific">Sinomonas cyclohexanicum</name>
    <name type="common">Corynebacterium cyclohexanicum</name>
    <dbReference type="NCBI Taxonomy" id="322009"/>
    <lineage>
        <taxon>Bacteria</taxon>
        <taxon>Bacillati</taxon>
        <taxon>Actinomycetota</taxon>
        <taxon>Actinomycetes</taxon>
        <taxon>Micrococcales</taxon>
        <taxon>Micrococcaceae</taxon>
        <taxon>Sinomonas</taxon>
    </lineage>
</organism>
<keyword evidence="3" id="KW-1185">Reference proteome</keyword>
<feature type="coiled-coil region" evidence="1">
    <location>
        <begin position="61"/>
        <end position="95"/>
    </location>
</feature>
<accession>A0ABN6FF79</accession>
<dbReference type="EMBL" id="AP024525">
    <property type="protein sequence ID" value="BCT75562.1"/>
    <property type="molecule type" value="Genomic_DNA"/>
</dbReference>
<protein>
    <submittedName>
        <fullName evidence="2">Uncharacterized protein</fullName>
    </submittedName>
</protein>
<name>A0ABN6FF79_SINCY</name>
<reference evidence="2 3" key="1">
    <citation type="journal article" date="2021" name="J. Biosci. Bioeng.">
        <title>Identification and characterization of a chc gene cluster responsible for the aromatization pathway of cyclohexanecarboxylate degradation in Sinomonas cyclohexanicum ATCC 51369.</title>
        <authorList>
            <person name="Yamamoto T."/>
            <person name="Hasegawa Y."/>
            <person name="Lau P.C.K."/>
            <person name="Iwaki H."/>
        </authorList>
    </citation>
    <scope>NUCLEOTIDE SEQUENCE [LARGE SCALE GENOMIC DNA]</scope>
    <source>
        <strain evidence="2 3">ATCC 51369</strain>
    </source>
</reference>
<evidence type="ECO:0000313" key="3">
    <source>
        <dbReference type="Proteomes" id="UP001319861"/>
    </source>
</evidence>
<dbReference type="Proteomes" id="UP001319861">
    <property type="component" value="Chromosome"/>
</dbReference>
<proteinExistence type="predicted"/>